<keyword evidence="3 4" id="KW-0418">Kinase</keyword>
<evidence type="ECO:0000313" key="5">
    <source>
        <dbReference type="EMBL" id="TWF83046.1"/>
    </source>
</evidence>
<dbReference type="Gene3D" id="3.90.1510.10">
    <property type="entry name" value="Glycerate kinase, domain 2"/>
    <property type="match status" value="1"/>
</dbReference>
<sequence length="375" mass="36706">MRVVCAPDKLRGSLDAAQAAAALAAGVRAAGGTAVEHPLADGGEGSRATVQAALGGTLAQVDTVDALGRPMTAPVGLLDGGDAVIEAAETIGWEALATAGPDVLRASSAGLAPPLLAAVERGARRIVVFLGGTATMDGGTGLLAALGAELLDEAGNRLRGCGADLARIHTIDLAPARRRLSGVELLAAADVASPLFGPEGAAHVFGPQKGADPETVGLLDDGLRRLAPLLPGAATAEGAGAAGGLGAALIALGAELVAGAGLIRQLTRFEERLLTADLCLTAEGKVDAGSDAGKTTRGVVDACAAATVPCVVLGGTLSPGADLLYGRGATAVLPIGPGPRDLDTALRQAAADLTRTAYAVCRLAGAGVAAHPTRG</sequence>
<dbReference type="InterPro" id="IPR018193">
    <property type="entry name" value="Glyc_kinase_flavodox-like_fold"/>
</dbReference>
<accession>A0A561T7F8</accession>
<evidence type="ECO:0000256" key="4">
    <source>
        <dbReference type="PIRNR" id="PIRNR006078"/>
    </source>
</evidence>
<dbReference type="Gene3D" id="3.40.50.10350">
    <property type="entry name" value="Glycerate kinase, domain 1"/>
    <property type="match status" value="1"/>
</dbReference>
<dbReference type="Pfam" id="PF02595">
    <property type="entry name" value="Gly_kinase"/>
    <property type="match status" value="1"/>
</dbReference>
<evidence type="ECO:0000256" key="1">
    <source>
        <dbReference type="ARBA" id="ARBA00006284"/>
    </source>
</evidence>
<evidence type="ECO:0000256" key="3">
    <source>
        <dbReference type="ARBA" id="ARBA00022777"/>
    </source>
</evidence>
<proteinExistence type="inferred from homology"/>
<keyword evidence="2 4" id="KW-0808">Transferase</keyword>
<evidence type="ECO:0000313" key="6">
    <source>
        <dbReference type="Proteomes" id="UP000317940"/>
    </source>
</evidence>
<reference evidence="5 6" key="1">
    <citation type="submission" date="2019-06" db="EMBL/GenBank/DDBJ databases">
        <title>Sequencing the genomes of 1000 actinobacteria strains.</title>
        <authorList>
            <person name="Klenk H.-P."/>
        </authorList>
    </citation>
    <scope>NUCLEOTIDE SEQUENCE [LARGE SCALE GENOMIC DNA]</scope>
    <source>
        <strain evidence="5 6">DSM 44826</strain>
    </source>
</reference>
<evidence type="ECO:0000256" key="2">
    <source>
        <dbReference type="ARBA" id="ARBA00022679"/>
    </source>
</evidence>
<dbReference type="Proteomes" id="UP000317940">
    <property type="component" value="Unassembled WGS sequence"/>
</dbReference>
<dbReference type="PANTHER" id="PTHR21599">
    <property type="entry name" value="GLYCERATE KINASE"/>
    <property type="match status" value="1"/>
</dbReference>
<dbReference type="PANTHER" id="PTHR21599:SF0">
    <property type="entry name" value="GLYCERATE KINASE"/>
    <property type="match status" value="1"/>
</dbReference>
<dbReference type="RefSeq" id="WP_170305242.1">
    <property type="nucleotide sequence ID" value="NZ_BAAAMZ010000009.1"/>
</dbReference>
<dbReference type="InterPro" id="IPR004381">
    <property type="entry name" value="Glycerate_kinase"/>
</dbReference>
<dbReference type="NCBIfam" id="TIGR00045">
    <property type="entry name" value="glycerate kinase"/>
    <property type="match status" value="1"/>
</dbReference>
<keyword evidence="6" id="KW-1185">Reference proteome</keyword>
<dbReference type="GO" id="GO:0008887">
    <property type="term" value="F:glycerate kinase activity"/>
    <property type="evidence" value="ECO:0007669"/>
    <property type="project" value="UniProtKB-UniRule"/>
</dbReference>
<comment type="similarity">
    <text evidence="1 4">Belongs to the glycerate kinase type-1 family.</text>
</comment>
<comment type="caution">
    <text evidence="5">The sequence shown here is derived from an EMBL/GenBank/DDBJ whole genome shotgun (WGS) entry which is preliminary data.</text>
</comment>
<gene>
    <name evidence="5" type="ORF">FHX73_14529</name>
</gene>
<dbReference type="InterPro" id="IPR036129">
    <property type="entry name" value="Glycerate_kinase_sf"/>
</dbReference>
<dbReference type="SUPFAM" id="SSF110738">
    <property type="entry name" value="Glycerate kinase I"/>
    <property type="match status" value="1"/>
</dbReference>
<dbReference type="PIRSF" id="PIRSF006078">
    <property type="entry name" value="GlxK"/>
    <property type="match status" value="1"/>
</dbReference>
<name>A0A561T7F8_9ACTN</name>
<dbReference type="GO" id="GO:0031388">
    <property type="term" value="P:organic acid phosphorylation"/>
    <property type="evidence" value="ECO:0007669"/>
    <property type="project" value="UniProtKB-UniRule"/>
</dbReference>
<dbReference type="EMBL" id="VIWT01000004">
    <property type="protein sequence ID" value="TWF83046.1"/>
    <property type="molecule type" value="Genomic_DNA"/>
</dbReference>
<dbReference type="AlphaFoldDB" id="A0A561T7F8"/>
<organism evidence="5 6">
    <name type="scientific">Kitasatospora viridis</name>
    <dbReference type="NCBI Taxonomy" id="281105"/>
    <lineage>
        <taxon>Bacteria</taxon>
        <taxon>Bacillati</taxon>
        <taxon>Actinomycetota</taxon>
        <taxon>Actinomycetes</taxon>
        <taxon>Kitasatosporales</taxon>
        <taxon>Streptomycetaceae</taxon>
        <taxon>Kitasatospora</taxon>
    </lineage>
</organism>
<protein>
    <submittedName>
        <fullName evidence="5">Glycerate kinase</fullName>
    </submittedName>
</protein>
<dbReference type="InterPro" id="IPR018197">
    <property type="entry name" value="Glycerate_kinase_RE-like"/>
</dbReference>